<dbReference type="Proteomes" id="UP000799444">
    <property type="component" value="Unassembled WGS sequence"/>
</dbReference>
<reference evidence="2" key="1">
    <citation type="journal article" date="2020" name="Stud. Mycol.">
        <title>101 Dothideomycetes genomes: a test case for predicting lifestyles and emergence of pathogens.</title>
        <authorList>
            <person name="Haridas S."/>
            <person name="Albert R."/>
            <person name="Binder M."/>
            <person name="Bloem J."/>
            <person name="Labutti K."/>
            <person name="Salamov A."/>
            <person name="Andreopoulos B."/>
            <person name="Baker S."/>
            <person name="Barry K."/>
            <person name="Bills G."/>
            <person name="Bluhm B."/>
            <person name="Cannon C."/>
            <person name="Castanera R."/>
            <person name="Culley D."/>
            <person name="Daum C."/>
            <person name="Ezra D."/>
            <person name="Gonzalez J."/>
            <person name="Henrissat B."/>
            <person name="Kuo A."/>
            <person name="Liang C."/>
            <person name="Lipzen A."/>
            <person name="Lutzoni F."/>
            <person name="Magnuson J."/>
            <person name="Mondo S."/>
            <person name="Nolan M."/>
            <person name="Ohm R."/>
            <person name="Pangilinan J."/>
            <person name="Park H.-J."/>
            <person name="Ramirez L."/>
            <person name="Alfaro M."/>
            <person name="Sun H."/>
            <person name="Tritt A."/>
            <person name="Yoshinaga Y."/>
            <person name="Zwiers L.-H."/>
            <person name="Turgeon B."/>
            <person name="Goodwin S."/>
            <person name="Spatafora J."/>
            <person name="Crous P."/>
            <person name="Grigoriev I."/>
        </authorList>
    </citation>
    <scope>NUCLEOTIDE SEQUENCE</scope>
    <source>
        <strain evidence="2">CBS 125425</strain>
    </source>
</reference>
<evidence type="ECO:0000313" key="3">
    <source>
        <dbReference type="Proteomes" id="UP000799444"/>
    </source>
</evidence>
<comment type="caution">
    <text evidence="2">The sequence shown here is derived from an EMBL/GenBank/DDBJ whole genome shotgun (WGS) entry which is preliminary data.</text>
</comment>
<proteinExistence type="predicted"/>
<evidence type="ECO:0000313" key="2">
    <source>
        <dbReference type="EMBL" id="KAF2731701.1"/>
    </source>
</evidence>
<protein>
    <submittedName>
        <fullName evidence="2">Uncharacterized protein</fullName>
    </submittedName>
</protein>
<dbReference type="EMBL" id="ML996190">
    <property type="protein sequence ID" value="KAF2731701.1"/>
    <property type="molecule type" value="Genomic_DNA"/>
</dbReference>
<feature type="compositionally biased region" description="Polar residues" evidence="1">
    <location>
        <begin position="141"/>
        <end position="153"/>
    </location>
</feature>
<feature type="region of interest" description="Disordered" evidence="1">
    <location>
        <begin position="73"/>
        <end position="153"/>
    </location>
</feature>
<accession>A0A9P4V017</accession>
<name>A0A9P4V017_9PLEO</name>
<organism evidence="2 3">
    <name type="scientific">Polyplosphaeria fusca</name>
    <dbReference type="NCBI Taxonomy" id="682080"/>
    <lineage>
        <taxon>Eukaryota</taxon>
        <taxon>Fungi</taxon>
        <taxon>Dikarya</taxon>
        <taxon>Ascomycota</taxon>
        <taxon>Pezizomycotina</taxon>
        <taxon>Dothideomycetes</taxon>
        <taxon>Pleosporomycetidae</taxon>
        <taxon>Pleosporales</taxon>
        <taxon>Tetraplosphaeriaceae</taxon>
        <taxon>Polyplosphaeria</taxon>
    </lineage>
</organism>
<gene>
    <name evidence="2" type="ORF">EJ04DRAFT_610085</name>
</gene>
<feature type="compositionally biased region" description="Polar residues" evidence="1">
    <location>
        <begin position="116"/>
        <end position="127"/>
    </location>
</feature>
<evidence type="ECO:0000256" key="1">
    <source>
        <dbReference type="SAM" id="MobiDB-lite"/>
    </source>
</evidence>
<sequence>MAAAGPVSLVRSLASGMQRLVGRGCNGVIFGPNRQTCNAKLSSLLLFLGRPASSPHHQTGEFMRSISVPGVDAGDKTSRIGICGPQPASHVRPGRSRAPHPQPQVPRALQPIPPRHTSSCLAPSQAQHPVASTYRSESHSDTPPASSVDTSSFPHIETSCRSVSTSIFVN</sequence>
<dbReference type="AlphaFoldDB" id="A0A9P4V017"/>
<keyword evidence="3" id="KW-1185">Reference proteome</keyword>